<keyword evidence="15" id="KW-1185">Reference proteome</keyword>
<dbReference type="AlphaFoldDB" id="A0A4S2L539"/>
<dbReference type="PANTHER" id="PTHR22779">
    <property type="entry name" value="SD17342P"/>
    <property type="match status" value="1"/>
</dbReference>
<evidence type="ECO:0000313" key="15">
    <source>
        <dbReference type="Proteomes" id="UP000310200"/>
    </source>
</evidence>
<feature type="domain" description="THAP-type" evidence="13">
    <location>
        <begin position="1"/>
        <end position="59"/>
    </location>
</feature>
<comment type="caution">
    <text evidence="14">The sequence shown here is derived from an EMBL/GenBank/DDBJ whole genome shotgun (WGS) entry which is preliminary data.</text>
</comment>
<evidence type="ECO:0000256" key="7">
    <source>
        <dbReference type="ARBA" id="ARBA00022989"/>
    </source>
</evidence>
<dbReference type="GO" id="GO:0016020">
    <property type="term" value="C:membrane"/>
    <property type="evidence" value="ECO:0007669"/>
    <property type="project" value="UniProtKB-SubCell"/>
</dbReference>
<keyword evidence="5 10" id="KW-0863">Zinc-finger</keyword>
<keyword evidence="4" id="KW-0479">Metal-binding</keyword>
<evidence type="ECO:0000256" key="6">
    <source>
        <dbReference type="ARBA" id="ARBA00022833"/>
    </source>
</evidence>
<dbReference type="Pfam" id="PF05485">
    <property type="entry name" value="THAP"/>
    <property type="match status" value="1"/>
</dbReference>
<dbReference type="Proteomes" id="UP000310200">
    <property type="component" value="Unassembled WGS sequence"/>
</dbReference>
<name>A0A4S2L539_9HYME</name>
<keyword evidence="8 10" id="KW-0238">DNA-binding</keyword>
<dbReference type="SUPFAM" id="SSF57716">
    <property type="entry name" value="Glucocorticoid receptor-like (DNA-binding domain)"/>
    <property type="match status" value="1"/>
</dbReference>
<evidence type="ECO:0000256" key="4">
    <source>
        <dbReference type="ARBA" id="ARBA00022723"/>
    </source>
</evidence>
<evidence type="ECO:0000256" key="10">
    <source>
        <dbReference type="PROSITE-ProRule" id="PRU00309"/>
    </source>
</evidence>
<proteinExistence type="inferred from homology"/>
<sequence length="349" mass="40076">MRFPKNEDLRLKWWEAIGRKVYRTAYICSKHFKAEDFKNKEDLNLIRNILKPSAVPSRHIKFREVKFEFVDPSSDDKDILTDNEDRNDESCESLNLEHEKYIVQNGSCDNRLQVNEWSISTSIDNPTSNDNLTIKTTPDNEATLSSTASQAKERKIKDDTLKPRKKQRYQNGILGIVRREDFTDENAWLKFQKYINKGRLYASKFSASSFLIDARMDTQTNVNLPTRPQMTLRNVNSGNAFYMPLTSFAEMWYQIFLWALFSSIFVHTIAGAICFATLRQHKYGKFFPLLIIIMGVLLPLTSGVVSSAAVAFVYRASGYQMPPLYALFWGIGQTVVPVSVGFTRILATL</sequence>
<reference evidence="14 15" key="1">
    <citation type="journal article" date="2019" name="Philos. Trans. R. Soc. Lond., B, Biol. Sci.">
        <title>Ant behaviour and brain gene expression of defending hosts depend on the ecological success of the intruding social parasite.</title>
        <authorList>
            <person name="Kaur R."/>
            <person name="Stoldt M."/>
            <person name="Jongepier E."/>
            <person name="Feldmeyer B."/>
            <person name="Menzel F."/>
            <person name="Bornberg-Bauer E."/>
            <person name="Foitzik S."/>
        </authorList>
    </citation>
    <scope>NUCLEOTIDE SEQUENCE [LARGE SCALE GENOMIC DNA]</scope>
    <source>
        <tissue evidence="14">Whole body</tissue>
    </source>
</reference>
<evidence type="ECO:0000256" key="3">
    <source>
        <dbReference type="ARBA" id="ARBA00022692"/>
    </source>
</evidence>
<evidence type="ECO:0000313" key="14">
    <source>
        <dbReference type="EMBL" id="TGZ57893.1"/>
    </source>
</evidence>
<keyword evidence="9 12" id="KW-0472">Membrane</keyword>
<evidence type="ECO:0000256" key="9">
    <source>
        <dbReference type="ARBA" id="ARBA00023136"/>
    </source>
</evidence>
<organism evidence="14 15">
    <name type="scientific">Temnothorax longispinosus</name>
    <dbReference type="NCBI Taxonomy" id="300112"/>
    <lineage>
        <taxon>Eukaryota</taxon>
        <taxon>Metazoa</taxon>
        <taxon>Ecdysozoa</taxon>
        <taxon>Arthropoda</taxon>
        <taxon>Hexapoda</taxon>
        <taxon>Insecta</taxon>
        <taxon>Pterygota</taxon>
        <taxon>Neoptera</taxon>
        <taxon>Endopterygota</taxon>
        <taxon>Hymenoptera</taxon>
        <taxon>Apocrita</taxon>
        <taxon>Aculeata</taxon>
        <taxon>Formicoidea</taxon>
        <taxon>Formicidae</taxon>
        <taxon>Myrmicinae</taxon>
        <taxon>Temnothorax</taxon>
    </lineage>
</organism>
<keyword evidence="3 12" id="KW-0812">Transmembrane</keyword>
<dbReference type="Gene3D" id="6.20.210.20">
    <property type="entry name" value="THAP domain"/>
    <property type="match status" value="1"/>
</dbReference>
<dbReference type="EMBL" id="QBLH01000108">
    <property type="protein sequence ID" value="TGZ57893.1"/>
    <property type="molecule type" value="Genomic_DNA"/>
</dbReference>
<dbReference type="Pfam" id="PF10190">
    <property type="entry name" value="Tmemb_170"/>
    <property type="match status" value="1"/>
</dbReference>
<dbReference type="PANTHER" id="PTHR22779:SF6">
    <property type="entry name" value="SD17342P"/>
    <property type="match status" value="1"/>
</dbReference>
<gene>
    <name evidence="14" type="ORF">DBV15_07286</name>
</gene>
<dbReference type="SMART" id="SM00692">
    <property type="entry name" value="DM3"/>
    <property type="match status" value="1"/>
</dbReference>
<feature type="region of interest" description="Disordered" evidence="11">
    <location>
        <begin position="128"/>
        <end position="150"/>
    </location>
</feature>
<evidence type="ECO:0000256" key="5">
    <source>
        <dbReference type="ARBA" id="ARBA00022771"/>
    </source>
</evidence>
<evidence type="ECO:0000256" key="12">
    <source>
        <dbReference type="SAM" id="Phobius"/>
    </source>
</evidence>
<dbReference type="InterPro" id="IPR006612">
    <property type="entry name" value="THAP_Znf"/>
</dbReference>
<evidence type="ECO:0000256" key="8">
    <source>
        <dbReference type="ARBA" id="ARBA00023125"/>
    </source>
</evidence>
<feature type="transmembrane region" description="Helical" evidence="12">
    <location>
        <begin position="326"/>
        <end position="347"/>
    </location>
</feature>
<dbReference type="InterPro" id="IPR019334">
    <property type="entry name" value="TMEM170A/B/YPR153W-like"/>
</dbReference>
<evidence type="ECO:0000259" key="13">
    <source>
        <dbReference type="PROSITE" id="PS50950"/>
    </source>
</evidence>
<keyword evidence="7 12" id="KW-1133">Transmembrane helix</keyword>
<evidence type="ECO:0000256" key="1">
    <source>
        <dbReference type="ARBA" id="ARBA00004141"/>
    </source>
</evidence>
<dbReference type="PROSITE" id="PS50950">
    <property type="entry name" value="ZF_THAP"/>
    <property type="match status" value="1"/>
</dbReference>
<comment type="subcellular location">
    <subcellularLocation>
        <location evidence="1">Membrane</location>
        <topology evidence="1">Multi-pass membrane protein</topology>
    </subcellularLocation>
</comment>
<comment type="similarity">
    <text evidence="2">Belongs to the TMEM170 family.</text>
</comment>
<evidence type="ECO:0000256" key="2">
    <source>
        <dbReference type="ARBA" id="ARBA00006325"/>
    </source>
</evidence>
<keyword evidence="6" id="KW-0862">Zinc</keyword>
<accession>A0A4S2L539</accession>
<dbReference type="GO" id="GO:0008270">
    <property type="term" value="F:zinc ion binding"/>
    <property type="evidence" value="ECO:0007669"/>
    <property type="project" value="UniProtKB-KW"/>
</dbReference>
<dbReference type="GO" id="GO:0003677">
    <property type="term" value="F:DNA binding"/>
    <property type="evidence" value="ECO:0007669"/>
    <property type="project" value="UniProtKB-UniRule"/>
</dbReference>
<evidence type="ECO:0000256" key="11">
    <source>
        <dbReference type="SAM" id="MobiDB-lite"/>
    </source>
</evidence>
<feature type="transmembrane region" description="Helical" evidence="12">
    <location>
        <begin position="251"/>
        <end position="278"/>
    </location>
</feature>
<dbReference type="InterPro" id="IPR038441">
    <property type="entry name" value="THAP_Znf_sf"/>
</dbReference>
<feature type="transmembrane region" description="Helical" evidence="12">
    <location>
        <begin position="290"/>
        <end position="314"/>
    </location>
</feature>
<protein>
    <recommendedName>
        <fullName evidence="13">THAP-type domain-containing protein</fullName>
    </recommendedName>
</protein>